<dbReference type="InterPro" id="IPR013149">
    <property type="entry name" value="ADH-like_C"/>
</dbReference>
<protein>
    <recommendedName>
        <fullName evidence="2">Alcohol dehydrogenase-like C-terminal domain-containing protein</fullName>
    </recommendedName>
</protein>
<organism evidence="3">
    <name type="scientific">marine sediment metagenome</name>
    <dbReference type="NCBI Taxonomy" id="412755"/>
    <lineage>
        <taxon>unclassified sequences</taxon>
        <taxon>metagenomes</taxon>
        <taxon>ecological metagenomes</taxon>
    </lineage>
</organism>
<reference evidence="3" key="1">
    <citation type="journal article" date="2014" name="Front. Microbiol.">
        <title>High frequency of phylogenetically diverse reductive dehalogenase-homologous genes in deep subseafloor sedimentary metagenomes.</title>
        <authorList>
            <person name="Kawai M."/>
            <person name="Futagami T."/>
            <person name="Toyoda A."/>
            <person name="Takaki Y."/>
            <person name="Nishi S."/>
            <person name="Hori S."/>
            <person name="Arai W."/>
            <person name="Tsubouchi T."/>
            <person name="Morono Y."/>
            <person name="Uchiyama I."/>
            <person name="Ito T."/>
            <person name="Fujiyama A."/>
            <person name="Inagaki F."/>
            <person name="Takami H."/>
        </authorList>
    </citation>
    <scope>NUCLEOTIDE SEQUENCE</scope>
    <source>
        <strain evidence="3">Expedition CK06-06</strain>
    </source>
</reference>
<dbReference type="Gene3D" id="3.90.180.10">
    <property type="entry name" value="Medium-chain alcohol dehydrogenases, catalytic domain"/>
    <property type="match status" value="1"/>
</dbReference>
<dbReference type="GO" id="GO:0016491">
    <property type="term" value="F:oxidoreductase activity"/>
    <property type="evidence" value="ECO:0007669"/>
    <property type="project" value="UniProtKB-KW"/>
</dbReference>
<dbReference type="InterPro" id="IPR036291">
    <property type="entry name" value="NAD(P)-bd_dom_sf"/>
</dbReference>
<feature type="non-terminal residue" evidence="3">
    <location>
        <position position="1"/>
    </location>
</feature>
<evidence type="ECO:0000259" key="2">
    <source>
        <dbReference type="Pfam" id="PF00107"/>
    </source>
</evidence>
<dbReference type="PANTHER" id="PTHR43401:SF2">
    <property type="entry name" value="L-THREONINE 3-DEHYDROGENASE"/>
    <property type="match status" value="1"/>
</dbReference>
<sequence>ETIENRAKLARKLGADYVFDPQKLSNLKERVFTLTNGRGVDVVFDCSGAAQAFKSATSFLRRGGQVLLTGHINKEVPILPFDYSANELSLQGSLCYYSDEFPMAIEFLQRGKLPLEELITK</sequence>
<accession>X1MLS8</accession>
<dbReference type="SUPFAM" id="SSF51735">
    <property type="entry name" value="NAD(P)-binding Rossmann-fold domains"/>
    <property type="match status" value="1"/>
</dbReference>
<name>X1MLS8_9ZZZZ</name>
<comment type="caution">
    <text evidence="3">The sequence shown here is derived from an EMBL/GenBank/DDBJ whole genome shotgun (WGS) entry which is preliminary data.</text>
</comment>
<dbReference type="AlphaFoldDB" id="X1MLS8"/>
<dbReference type="PANTHER" id="PTHR43401">
    <property type="entry name" value="L-THREONINE 3-DEHYDROGENASE"/>
    <property type="match status" value="1"/>
</dbReference>
<dbReference type="EMBL" id="BARV01010732">
    <property type="protein sequence ID" value="GAI15655.1"/>
    <property type="molecule type" value="Genomic_DNA"/>
</dbReference>
<feature type="domain" description="Alcohol dehydrogenase-like C-terminal" evidence="2">
    <location>
        <begin position="4"/>
        <end position="109"/>
    </location>
</feature>
<gene>
    <name evidence="3" type="ORF">S06H3_20666</name>
</gene>
<keyword evidence="1" id="KW-0560">Oxidoreductase</keyword>
<proteinExistence type="predicted"/>
<dbReference type="Pfam" id="PF00107">
    <property type="entry name" value="ADH_zinc_N"/>
    <property type="match status" value="1"/>
</dbReference>
<dbReference type="Gene3D" id="3.40.50.720">
    <property type="entry name" value="NAD(P)-binding Rossmann-like Domain"/>
    <property type="match status" value="1"/>
</dbReference>
<dbReference type="InterPro" id="IPR050129">
    <property type="entry name" value="Zn_alcohol_dh"/>
</dbReference>
<evidence type="ECO:0000313" key="3">
    <source>
        <dbReference type="EMBL" id="GAI15655.1"/>
    </source>
</evidence>
<evidence type="ECO:0000256" key="1">
    <source>
        <dbReference type="ARBA" id="ARBA00023002"/>
    </source>
</evidence>